<feature type="non-terminal residue" evidence="3">
    <location>
        <position position="1"/>
    </location>
</feature>
<accession>A0A5N3V9H9</accession>
<reference evidence="3 4" key="1">
    <citation type="submission" date="2019-06" db="EMBL/GenBank/DDBJ databases">
        <title>Discovery of a novel chromosome fission-fusion reversal in muntjac.</title>
        <authorList>
            <person name="Mudd A.B."/>
            <person name="Bredeson J.V."/>
            <person name="Baum R."/>
            <person name="Hockemeyer D."/>
            <person name="Rokhsar D.S."/>
        </authorList>
    </citation>
    <scope>NUCLEOTIDE SEQUENCE [LARGE SCALE GENOMIC DNA]</scope>
    <source>
        <strain evidence="3">UTSW_UCB_Mm</strain>
        <tissue evidence="3">Fibroblast cell line</tissue>
    </source>
</reference>
<protein>
    <recommendedName>
        <fullName evidence="2">Keratin-associated protein</fullName>
    </recommendedName>
</protein>
<dbReference type="AlphaFoldDB" id="A0A5N3V9H9"/>
<evidence type="ECO:0000313" key="4">
    <source>
        <dbReference type="Proteomes" id="UP000326458"/>
    </source>
</evidence>
<dbReference type="EMBL" id="VCEA01000003">
    <property type="protein sequence ID" value="KAB0345787.1"/>
    <property type="molecule type" value="Genomic_DNA"/>
</dbReference>
<keyword evidence="4" id="KW-1185">Reference proteome</keyword>
<evidence type="ECO:0000256" key="2">
    <source>
        <dbReference type="RuleBase" id="RU369044"/>
    </source>
</evidence>
<evidence type="ECO:0000313" key="3">
    <source>
        <dbReference type="EMBL" id="KAB0345787.1"/>
    </source>
</evidence>
<comment type="similarity">
    <text evidence="2">Belongs to the PMG family.</text>
</comment>
<dbReference type="InterPro" id="IPR007951">
    <property type="entry name" value="KRTAP_PMG"/>
</dbReference>
<sequence length="158" mass="16923">VSYTCCSRNFSSRSLGDRLRYSGASCGPSFPSNLVYSADLCSPSPCQLGSSLYSQETRCEPIRTRTVVSSPCQTSCCRPRTSTFFSPCQTTLPGSLGFRSSKDCSLNPGSKGCSSVGCGSSGFRPLSYGFWGSPTLGCGPRSCHPRYLYFWPICGSGF</sequence>
<comment type="function">
    <text evidence="2">In the hair cortex, hair keratin intermediate filaments are embedded in an interfilamentous matrix, consisting of hair keratin-associated proteins (KRTAP), which are essential for the formation of a rigid and resistant hair shaft through their extensive disulfide bond cross-linking with abundant cysteine residues of hair keratins. The matrix proteins include the high-sulfur and high-glycine-tyrosine keratins.</text>
</comment>
<dbReference type="GO" id="GO:0005829">
    <property type="term" value="C:cytosol"/>
    <property type="evidence" value="ECO:0007669"/>
    <property type="project" value="UniProtKB-ARBA"/>
</dbReference>
<proteinExistence type="inferred from homology"/>
<gene>
    <name evidence="3" type="ORF">FD754_022713</name>
</gene>
<dbReference type="Pfam" id="PF05287">
    <property type="entry name" value="PMG"/>
    <property type="match status" value="1"/>
</dbReference>
<keyword evidence="1 2" id="KW-0416">Keratin</keyword>
<organism evidence="3 4">
    <name type="scientific">Muntiacus muntjak</name>
    <name type="common">Barking deer</name>
    <name type="synonym">Indian muntjac</name>
    <dbReference type="NCBI Taxonomy" id="9888"/>
    <lineage>
        <taxon>Eukaryota</taxon>
        <taxon>Metazoa</taxon>
        <taxon>Chordata</taxon>
        <taxon>Craniata</taxon>
        <taxon>Vertebrata</taxon>
        <taxon>Euteleostomi</taxon>
        <taxon>Mammalia</taxon>
        <taxon>Eutheria</taxon>
        <taxon>Laurasiatheria</taxon>
        <taxon>Artiodactyla</taxon>
        <taxon>Ruminantia</taxon>
        <taxon>Pecora</taxon>
        <taxon>Cervidae</taxon>
        <taxon>Muntiacinae</taxon>
        <taxon>Muntiacus</taxon>
    </lineage>
</organism>
<comment type="caution">
    <text evidence="3">The sequence shown here is derived from an EMBL/GenBank/DDBJ whole genome shotgun (WGS) entry which is preliminary data.</text>
</comment>
<name>A0A5N3V9H9_MUNMU</name>
<comment type="subunit">
    <text evidence="2">Interacts with hair keratins.</text>
</comment>
<dbReference type="Proteomes" id="UP000326458">
    <property type="component" value="Unassembled WGS sequence"/>
</dbReference>
<evidence type="ECO:0000256" key="1">
    <source>
        <dbReference type="ARBA" id="ARBA00022744"/>
    </source>
</evidence>
<dbReference type="GO" id="GO:0045095">
    <property type="term" value="C:keratin filament"/>
    <property type="evidence" value="ECO:0007669"/>
    <property type="project" value="UniProtKB-UniRule"/>
</dbReference>